<comment type="caution">
    <text evidence="2">The sequence shown here is derived from an EMBL/GenBank/DDBJ whole genome shotgun (WGS) entry which is preliminary data.</text>
</comment>
<gene>
    <name evidence="2" type="ORF">Psi02_55360</name>
</gene>
<evidence type="ECO:0000256" key="1">
    <source>
        <dbReference type="SAM" id="MobiDB-lite"/>
    </source>
</evidence>
<feature type="compositionally biased region" description="Basic and acidic residues" evidence="1">
    <location>
        <begin position="73"/>
        <end position="90"/>
    </location>
</feature>
<proteinExistence type="predicted"/>
<accession>A0A8J3UPY9</accession>
<sequence>MDDIVQFESGLFGRVPAAGRHPELDHGTAALDMDRRGLYRRQAVFQERMRRLREEELADRPLLSRPLSVWISDQRERHSRDETPSRDRPWRAAIGSSEEPVGRAGRW</sequence>
<reference evidence="2" key="1">
    <citation type="submission" date="2021-01" db="EMBL/GenBank/DDBJ databases">
        <title>Whole genome shotgun sequence of Planotetraspora silvatica NBRC 100141.</title>
        <authorList>
            <person name="Komaki H."/>
            <person name="Tamura T."/>
        </authorList>
    </citation>
    <scope>NUCLEOTIDE SEQUENCE</scope>
    <source>
        <strain evidence="2">NBRC 100141</strain>
    </source>
</reference>
<keyword evidence="3" id="KW-1185">Reference proteome</keyword>
<evidence type="ECO:0000313" key="3">
    <source>
        <dbReference type="Proteomes" id="UP000644610"/>
    </source>
</evidence>
<feature type="region of interest" description="Disordered" evidence="1">
    <location>
        <begin position="73"/>
        <end position="107"/>
    </location>
</feature>
<dbReference type="AlphaFoldDB" id="A0A8J3UPY9"/>
<protein>
    <submittedName>
        <fullName evidence="2">Uncharacterized protein</fullName>
    </submittedName>
</protein>
<evidence type="ECO:0000313" key="2">
    <source>
        <dbReference type="EMBL" id="GII49112.1"/>
    </source>
</evidence>
<name>A0A8J3UPY9_9ACTN</name>
<organism evidence="2 3">
    <name type="scientific">Planotetraspora silvatica</name>
    <dbReference type="NCBI Taxonomy" id="234614"/>
    <lineage>
        <taxon>Bacteria</taxon>
        <taxon>Bacillati</taxon>
        <taxon>Actinomycetota</taxon>
        <taxon>Actinomycetes</taxon>
        <taxon>Streptosporangiales</taxon>
        <taxon>Streptosporangiaceae</taxon>
        <taxon>Planotetraspora</taxon>
    </lineage>
</organism>
<dbReference type="EMBL" id="BOOQ01000038">
    <property type="protein sequence ID" value="GII49112.1"/>
    <property type="molecule type" value="Genomic_DNA"/>
</dbReference>
<dbReference type="Proteomes" id="UP000644610">
    <property type="component" value="Unassembled WGS sequence"/>
</dbReference>